<keyword evidence="1" id="KW-0472">Membrane</keyword>
<evidence type="ECO:0000313" key="2">
    <source>
        <dbReference type="EMBL" id="EGO26271.1"/>
    </source>
</evidence>
<dbReference type="RefSeq" id="XP_007316444.1">
    <property type="nucleotide sequence ID" value="XM_007316382.1"/>
</dbReference>
<dbReference type="HOGENOM" id="CLU_1644741_0_0_1"/>
<keyword evidence="1" id="KW-0812">Transmembrane</keyword>
<accession>F8NRF2</accession>
<dbReference type="AlphaFoldDB" id="F8NRF2"/>
<dbReference type="EMBL" id="GL945432">
    <property type="protein sequence ID" value="EGO26271.1"/>
    <property type="molecule type" value="Genomic_DNA"/>
</dbReference>
<dbReference type="KEGG" id="sla:SERLADRAFT_436091"/>
<proteinExistence type="predicted"/>
<sequence>MQIRIAVYSSDALGSRFSVLEAVMPDYFVIALMAHMLRRGRTMNRPVQDLREITSKFVKAIELSLKWIFEDLSLGGNTYKTFMTRARKGGKKIPRNIRIQNFRFPDYGNFNAWIPGISRTRGTEQSLLMSFTRAVRRHPFGWRRRKCRALSRKLRDVEAFF</sequence>
<evidence type="ECO:0000256" key="1">
    <source>
        <dbReference type="SAM" id="Phobius"/>
    </source>
</evidence>
<keyword evidence="1" id="KW-1133">Transmembrane helix</keyword>
<dbReference type="Proteomes" id="UP000008064">
    <property type="component" value="Unassembled WGS sequence"/>
</dbReference>
<name>F8NRF2_SERL9</name>
<reference evidence="2" key="1">
    <citation type="submission" date="2011-04" db="EMBL/GenBank/DDBJ databases">
        <title>Evolution of plant cell wall degrading machinery underlies the functional diversity of forest fungi.</title>
        <authorList>
            <consortium name="US DOE Joint Genome Institute (JGI-PGF)"/>
            <person name="Eastwood D.C."/>
            <person name="Floudas D."/>
            <person name="Binder M."/>
            <person name="Majcherczyk A."/>
            <person name="Schneider P."/>
            <person name="Aerts A."/>
            <person name="Asiegbu F.O."/>
            <person name="Baker S.E."/>
            <person name="Barry K."/>
            <person name="Bendiksby M."/>
            <person name="Blumentritt M."/>
            <person name="Coutinho P.M."/>
            <person name="Cullen D."/>
            <person name="Cullen D."/>
            <person name="Gathman A."/>
            <person name="Goodell B."/>
            <person name="Henrissat B."/>
            <person name="Ihrmark K."/>
            <person name="Kauserud H."/>
            <person name="Kohler A."/>
            <person name="LaButti K."/>
            <person name="Lapidus A."/>
            <person name="Lavin J.L."/>
            <person name="Lee Y.-H."/>
            <person name="Lindquist E."/>
            <person name="Lilly W."/>
            <person name="Lucas S."/>
            <person name="Morin E."/>
            <person name="Murat C."/>
            <person name="Oguiza J.A."/>
            <person name="Park J."/>
            <person name="Pisabarro A.G."/>
            <person name="Riley R."/>
            <person name="Rosling A."/>
            <person name="Salamov A."/>
            <person name="Schmidt O."/>
            <person name="Schmutz J."/>
            <person name="Skrede I."/>
            <person name="Stenlid J."/>
            <person name="Wiebenga A."/>
            <person name="Xie X."/>
            <person name="Kues U."/>
            <person name="Hibbett D.S."/>
            <person name="Hoffmeister D."/>
            <person name="Hogberg N."/>
            <person name="Martin F."/>
            <person name="Grigoriev I.V."/>
            <person name="Watkinson S.C."/>
        </authorList>
    </citation>
    <scope>NUCLEOTIDE SEQUENCE</scope>
    <source>
        <strain evidence="2">S7.9</strain>
    </source>
</reference>
<gene>
    <name evidence="2" type="ORF">SERLADRAFT_436091</name>
</gene>
<feature type="transmembrane region" description="Helical" evidence="1">
    <location>
        <begin position="17"/>
        <end position="37"/>
    </location>
</feature>
<organism>
    <name type="scientific">Serpula lacrymans var. lacrymans (strain S7.9)</name>
    <name type="common">Dry rot fungus</name>
    <dbReference type="NCBI Taxonomy" id="578457"/>
    <lineage>
        <taxon>Eukaryota</taxon>
        <taxon>Fungi</taxon>
        <taxon>Dikarya</taxon>
        <taxon>Basidiomycota</taxon>
        <taxon>Agaricomycotina</taxon>
        <taxon>Agaricomycetes</taxon>
        <taxon>Agaricomycetidae</taxon>
        <taxon>Boletales</taxon>
        <taxon>Coniophorineae</taxon>
        <taxon>Serpulaceae</taxon>
        <taxon>Serpula</taxon>
    </lineage>
</organism>
<protein>
    <submittedName>
        <fullName evidence="2">Uncharacterized protein</fullName>
    </submittedName>
</protein>
<dbReference type="GeneID" id="18814635"/>